<dbReference type="HOGENOM" id="CLU_044063_1_0_1"/>
<dbReference type="VEuPathDB" id="FungiDB:SPBR_05164"/>
<dbReference type="GO" id="GO:0019632">
    <property type="term" value="P:shikimate metabolic process"/>
    <property type="evidence" value="ECO:0007669"/>
    <property type="project" value="TreeGrafter"/>
</dbReference>
<dbReference type="PANTHER" id="PTHR21089:SF1">
    <property type="entry name" value="BIFUNCTIONAL 3-DEHYDROQUINATE DEHYDRATASE_SHIKIMATE DEHYDROGENASE, CHLOROPLASTIC"/>
    <property type="match status" value="1"/>
</dbReference>
<dbReference type="Gene3D" id="3.40.50.10860">
    <property type="entry name" value="Leucine Dehydrogenase, chain A, domain 1"/>
    <property type="match status" value="1"/>
</dbReference>
<dbReference type="SUPFAM" id="SSF53223">
    <property type="entry name" value="Aminoacid dehydrogenase-like, N-terminal domain"/>
    <property type="match status" value="1"/>
</dbReference>
<organism evidence="2 3">
    <name type="scientific">Sporothrix brasiliensis 5110</name>
    <dbReference type="NCBI Taxonomy" id="1398154"/>
    <lineage>
        <taxon>Eukaryota</taxon>
        <taxon>Fungi</taxon>
        <taxon>Dikarya</taxon>
        <taxon>Ascomycota</taxon>
        <taxon>Pezizomycotina</taxon>
        <taxon>Sordariomycetes</taxon>
        <taxon>Sordariomycetidae</taxon>
        <taxon>Ophiostomatales</taxon>
        <taxon>Ophiostomataceae</taxon>
        <taxon>Sporothrix</taxon>
    </lineage>
</organism>
<accession>A0A0C2IPN4</accession>
<dbReference type="Gene3D" id="3.40.50.720">
    <property type="entry name" value="NAD(P)-binding Rossmann-like Domain"/>
    <property type="match status" value="1"/>
</dbReference>
<gene>
    <name evidence="2" type="ORF">SPBR_05164</name>
</gene>
<dbReference type="SUPFAM" id="SSF51735">
    <property type="entry name" value="NAD(P)-binding Rossmann-fold domains"/>
    <property type="match status" value="1"/>
</dbReference>
<dbReference type="RefSeq" id="XP_040615042.1">
    <property type="nucleotide sequence ID" value="XM_040763441.1"/>
</dbReference>
<sequence length="331" mass="36467">MDILEQSYAFGRSPLAEDLATTPRDAYIFGGHIAQSLSPRLHNLMFAARGVPWHFLLCQTTDTDRFAEKLQDDRCLGNSITMPNKVAFIPRLDELTDEARAIGAVNTSFVRLDGRGRRKWIGANTDCVGIREAVLARFPDAPATTRGRTAMVLGAGGAARSAVYALWRWFCASEIYVVNRLKSEVDDLITSFEKSVPGIRLRYVSSLHEMARLETPRIIVGTVPDLPPQDEDELRCRALCNAVLSRPDQGMLVDMCYMPSPQTALYTTAAGKGWRVISGTEVVARVCIAQNILWLEQDVNEATVRQVLAVVEETVGGKMLQNMPGAPAANL</sequence>
<dbReference type="GeneID" id="63678362"/>
<dbReference type="GO" id="GO:0009423">
    <property type="term" value="P:chorismate biosynthetic process"/>
    <property type="evidence" value="ECO:0007669"/>
    <property type="project" value="TreeGrafter"/>
</dbReference>
<name>A0A0C2IPN4_9PEZI</name>
<dbReference type="InterPro" id="IPR046346">
    <property type="entry name" value="Aminoacid_DH-like_N_sf"/>
</dbReference>
<dbReference type="Proteomes" id="UP000031575">
    <property type="component" value="Unassembled WGS sequence"/>
</dbReference>
<dbReference type="InterPro" id="IPR013708">
    <property type="entry name" value="Shikimate_DH-bd_N"/>
</dbReference>
<comment type="caution">
    <text evidence="2">The sequence shown here is derived from an EMBL/GenBank/DDBJ whole genome shotgun (WGS) entry which is preliminary data.</text>
</comment>
<reference evidence="2 3" key="1">
    <citation type="journal article" date="2014" name="BMC Genomics">
        <title>Comparative genomics of the major fungal agents of human and animal Sporotrichosis: Sporothrix schenckii and Sporothrix brasiliensis.</title>
        <authorList>
            <person name="Teixeira M.M."/>
            <person name="de Almeida L.G."/>
            <person name="Kubitschek-Barreira P."/>
            <person name="Alves F.L."/>
            <person name="Kioshima E.S."/>
            <person name="Abadio A.K."/>
            <person name="Fernandes L."/>
            <person name="Derengowski L.S."/>
            <person name="Ferreira K.S."/>
            <person name="Souza R.C."/>
            <person name="Ruiz J.C."/>
            <person name="de Andrade N.C."/>
            <person name="Paes H.C."/>
            <person name="Nicola A.M."/>
            <person name="Albuquerque P."/>
            <person name="Gerber A.L."/>
            <person name="Martins V.P."/>
            <person name="Peconick L.D."/>
            <person name="Neto A.V."/>
            <person name="Chaucanez C.B."/>
            <person name="Silva P.A."/>
            <person name="Cunha O.L."/>
            <person name="de Oliveira F.F."/>
            <person name="dos Santos T.C."/>
            <person name="Barros A.L."/>
            <person name="Soares M.A."/>
            <person name="de Oliveira L.M."/>
            <person name="Marini M.M."/>
            <person name="Villalobos-Duno H."/>
            <person name="Cunha M.M."/>
            <person name="de Hoog S."/>
            <person name="da Silveira J.F."/>
            <person name="Henrissat B."/>
            <person name="Nino-Vega G.A."/>
            <person name="Cisalpino P.S."/>
            <person name="Mora-Montes H.M."/>
            <person name="Almeida S.R."/>
            <person name="Stajich J.E."/>
            <person name="Lopes-Bezerra L.M."/>
            <person name="Vasconcelos A.T."/>
            <person name="Felipe M.S."/>
        </authorList>
    </citation>
    <scope>NUCLEOTIDE SEQUENCE [LARGE SCALE GENOMIC DNA]</scope>
    <source>
        <strain evidence="2 3">5110</strain>
    </source>
</reference>
<dbReference type="Pfam" id="PF08501">
    <property type="entry name" value="Shikimate_dh_N"/>
    <property type="match status" value="1"/>
</dbReference>
<feature type="domain" description="Shikimate dehydrogenase substrate binding N-terminal" evidence="1">
    <location>
        <begin position="28"/>
        <end position="107"/>
    </location>
</feature>
<dbReference type="InterPro" id="IPR036291">
    <property type="entry name" value="NAD(P)-bd_dom_sf"/>
</dbReference>
<dbReference type="GO" id="GO:0004764">
    <property type="term" value="F:shikimate 3-dehydrogenase (NADP+) activity"/>
    <property type="evidence" value="ECO:0007669"/>
    <property type="project" value="InterPro"/>
</dbReference>
<evidence type="ECO:0000313" key="2">
    <source>
        <dbReference type="EMBL" id="KIH87032.1"/>
    </source>
</evidence>
<dbReference type="AlphaFoldDB" id="A0A0C2IPN4"/>
<dbReference type="EMBL" id="AWTV01000010">
    <property type="protein sequence ID" value="KIH87032.1"/>
    <property type="molecule type" value="Genomic_DNA"/>
</dbReference>
<keyword evidence="3" id="KW-1185">Reference proteome</keyword>
<evidence type="ECO:0000313" key="3">
    <source>
        <dbReference type="Proteomes" id="UP000031575"/>
    </source>
</evidence>
<proteinExistence type="predicted"/>
<dbReference type="InterPro" id="IPR022893">
    <property type="entry name" value="Shikimate_DH_fam"/>
</dbReference>
<evidence type="ECO:0000259" key="1">
    <source>
        <dbReference type="Pfam" id="PF08501"/>
    </source>
</evidence>
<dbReference type="OrthoDB" id="204377at2759"/>
<protein>
    <submittedName>
        <fullName evidence="2">Quinate dehydrogenase</fullName>
    </submittedName>
</protein>
<dbReference type="PANTHER" id="PTHR21089">
    <property type="entry name" value="SHIKIMATE DEHYDROGENASE"/>
    <property type="match status" value="1"/>
</dbReference>